<dbReference type="InterPro" id="IPR008792">
    <property type="entry name" value="PQQD"/>
</dbReference>
<protein>
    <recommendedName>
        <fullName evidence="3">PqqD family protein</fullName>
    </recommendedName>
</protein>
<name>A0ABN7TIJ3_9BACL</name>
<evidence type="ECO:0008006" key="3">
    <source>
        <dbReference type="Google" id="ProtNLM"/>
    </source>
</evidence>
<gene>
    <name evidence="1" type="ORF">PAECIP111802_01859</name>
</gene>
<proteinExistence type="predicted"/>
<dbReference type="RefSeq" id="WP_218098191.1">
    <property type="nucleotide sequence ID" value="NZ_CAJVCE010000004.1"/>
</dbReference>
<accession>A0ABN7TIJ3</accession>
<sequence length="89" mass="10174">MNVRYKRSMNVEALEMEREWLILNADQYTVTKLNEVGGLCWSLLKEPQTADSLALTLQDHYDITAQEAEQDVRTFLAQLSQLGLIEDAS</sequence>
<keyword evidence="2" id="KW-1185">Reference proteome</keyword>
<organism evidence="1 2">
    <name type="scientific">Paenibacillus allorhizosphaerae</name>
    <dbReference type="NCBI Taxonomy" id="2849866"/>
    <lineage>
        <taxon>Bacteria</taxon>
        <taxon>Bacillati</taxon>
        <taxon>Bacillota</taxon>
        <taxon>Bacilli</taxon>
        <taxon>Bacillales</taxon>
        <taxon>Paenibacillaceae</taxon>
        <taxon>Paenibacillus</taxon>
    </lineage>
</organism>
<dbReference type="Pfam" id="PF05402">
    <property type="entry name" value="PqqD"/>
    <property type="match status" value="1"/>
</dbReference>
<evidence type="ECO:0000313" key="1">
    <source>
        <dbReference type="EMBL" id="CAG7632576.1"/>
    </source>
</evidence>
<evidence type="ECO:0000313" key="2">
    <source>
        <dbReference type="Proteomes" id="UP000730618"/>
    </source>
</evidence>
<comment type="caution">
    <text evidence="1">The sequence shown here is derived from an EMBL/GenBank/DDBJ whole genome shotgun (WGS) entry which is preliminary data.</text>
</comment>
<reference evidence="1 2" key="1">
    <citation type="submission" date="2021-06" db="EMBL/GenBank/DDBJ databases">
        <authorList>
            <person name="Criscuolo A."/>
        </authorList>
    </citation>
    <scope>NUCLEOTIDE SEQUENCE [LARGE SCALE GENOMIC DNA]</scope>
    <source>
        <strain evidence="2">CIP 111802</strain>
    </source>
</reference>
<dbReference type="Proteomes" id="UP000730618">
    <property type="component" value="Unassembled WGS sequence"/>
</dbReference>
<dbReference type="EMBL" id="CAJVCE010000004">
    <property type="protein sequence ID" value="CAG7632576.1"/>
    <property type="molecule type" value="Genomic_DNA"/>
</dbReference>